<comment type="similarity">
    <text evidence="3">Belongs to the succinylarginine dihydrolase family.</text>
</comment>
<dbReference type="AlphaFoldDB" id="A0A8T0C762"/>
<evidence type="ECO:0000256" key="3">
    <source>
        <dbReference type="HAMAP-Rule" id="MF_01172"/>
    </source>
</evidence>
<sequence length="461" mass="50960">MQCSAKQRRSAPKGGNMNYYEVNFDGLVGPTHNYAGLSYGNVASKSNANKVSNPKQAALQGLEKMWHLVQLGLHQGVIAPNARPDLRTLRVCGFSGTDAEVISQAAKTQPQLLKACYSASSMWTANAATVSPSCDSADGKLHLTPANLNNKLHRAIEAPQTSQILKSIFNHNDYFSHHDALPQHPMFGDEGAANYTRLADSYGHQGLALFVYGEDAQTQVKPQLFPARQTRQASEAVARSHQLDPQSTLFIQQNPEVIDQGVFHNDVIAIGNENVFLFHEQAFYQQQKVIEQINSAYRGDRPLHLIEVKNADISVEEAVKSYIFNSQLVSLPSGGMAIIAPGECQTVGKVEQYLSALCQASNPISEVIYMDLKQSMQNGGGPACLRLRVTLSEQELNAVNQACLLDEHTYQRLRDWINKHYRDRLSEADLADPNLLTESQQALDELTQLLKLGAIYPFQQK</sequence>
<dbReference type="PANTHER" id="PTHR30420:SF2">
    <property type="entry name" value="N-SUCCINYLARGININE DIHYDROLASE"/>
    <property type="match status" value="1"/>
</dbReference>
<comment type="subunit">
    <text evidence="3">Homodimer.</text>
</comment>
<evidence type="ECO:0000313" key="6">
    <source>
        <dbReference type="Proteomes" id="UP000016480"/>
    </source>
</evidence>
<dbReference type="GO" id="GO:0019544">
    <property type="term" value="P:L-arginine catabolic process to L-glutamate"/>
    <property type="evidence" value="ECO:0007669"/>
    <property type="project" value="UniProtKB-UniRule"/>
</dbReference>
<dbReference type="GO" id="GO:0019545">
    <property type="term" value="P:L-arginine catabolic process to succinate"/>
    <property type="evidence" value="ECO:0007669"/>
    <property type="project" value="UniProtKB-UniRule"/>
</dbReference>
<proteinExistence type="inferred from homology"/>
<dbReference type="InterPro" id="IPR037031">
    <property type="entry name" value="AstB_sf"/>
</dbReference>
<feature type="binding site" evidence="3">
    <location>
        <position position="266"/>
    </location>
    <ligand>
        <name>substrate</name>
    </ligand>
</feature>
<comment type="function">
    <text evidence="3">Catalyzes the hydrolysis of N(2)-succinylarginine into N(2)-succinylornithine, ammonia and CO(2).</text>
</comment>
<organism evidence="5 6">
    <name type="scientific">Pseudoalteromonas rubra</name>
    <dbReference type="NCBI Taxonomy" id="43658"/>
    <lineage>
        <taxon>Bacteria</taxon>
        <taxon>Pseudomonadati</taxon>
        <taxon>Pseudomonadota</taxon>
        <taxon>Gammaproteobacteria</taxon>
        <taxon>Alteromonadales</taxon>
        <taxon>Pseudoalteromonadaceae</taxon>
        <taxon>Pseudoalteromonas</taxon>
    </lineage>
</organism>
<dbReference type="GO" id="GO:0009015">
    <property type="term" value="F:N-succinylarginine dihydrolase activity"/>
    <property type="evidence" value="ECO:0007669"/>
    <property type="project" value="UniProtKB-UniRule"/>
</dbReference>
<comment type="catalytic activity">
    <reaction evidence="3">
        <text>N(2)-succinyl-L-arginine + 2 H2O + 2 H(+) = N(2)-succinyl-L-ornithine + 2 NH4(+) + CO2</text>
        <dbReference type="Rhea" id="RHEA:19533"/>
        <dbReference type="ChEBI" id="CHEBI:15377"/>
        <dbReference type="ChEBI" id="CHEBI:15378"/>
        <dbReference type="ChEBI" id="CHEBI:16526"/>
        <dbReference type="ChEBI" id="CHEBI:28938"/>
        <dbReference type="ChEBI" id="CHEBI:58241"/>
        <dbReference type="ChEBI" id="CHEBI:58514"/>
        <dbReference type="EC" id="3.5.3.23"/>
    </reaction>
</comment>
<dbReference type="InterPro" id="IPR007079">
    <property type="entry name" value="SuccinylArg_d-Hdrlase_AstB"/>
</dbReference>
<feature type="binding site" evidence="3">
    <location>
        <position position="378"/>
    </location>
    <ligand>
        <name>substrate</name>
    </ligand>
</feature>
<feature type="binding site" evidence="3">
    <location>
        <begin position="35"/>
        <end position="44"/>
    </location>
    <ligand>
        <name>substrate</name>
    </ligand>
</feature>
<dbReference type="Gene3D" id="3.75.10.20">
    <property type="entry name" value="Succinylarginine dihydrolase"/>
    <property type="match status" value="1"/>
</dbReference>
<comment type="caution">
    <text evidence="5">The sequence shown here is derived from an EMBL/GenBank/DDBJ whole genome shotgun (WGS) entry which is preliminary data.</text>
</comment>
<name>A0A8T0C762_9GAMM</name>
<accession>A0A8T0C762</accession>
<feature type="binding site" evidence="3">
    <location>
        <position position="126"/>
    </location>
    <ligand>
        <name>substrate</name>
    </ligand>
</feature>
<reference evidence="5 6" key="1">
    <citation type="journal article" date="2012" name="J. Bacteriol.">
        <title>Genome sequence of the cycloprodigiosin-producing bacterial strain Pseudoalteromonas rubra ATCC 29570(T).</title>
        <authorList>
            <person name="Xie B.B."/>
            <person name="Shu Y.L."/>
            <person name="Qin Q.L."/>
            <person name="Rong J.C."/>
            <person name="Zhang X.Y."/>
            <person name="Chen X.L."/>
            <person name="Zhou B.C."/>
            <person name="Zhang Y.Z."/>
        </authorList>
    </citation>
    <scope>NUCLEOTIDE SEQUENCE [LARGE SCALE GENOMIC DNA]</scope>
    <source>
        <strain evidence="5 6">DSM 6842</strain>
    </source>
</reference>
<dbReference type="PANTHER" id="PTHR30420">
    <property type="entry name" value="N-SUCCINYLARGININE DIHYDROLASE"/>
    <property type="match status" value="1"/>
</dbReference>
<dbReference type="NCBIfam" id="NF009789">
    <property type="entry name" value="PRK13281.1"/>
    <property type="match status" value="1"/>
</dbReference>
<evidence type="ECO:0000256" key="2">
    <source>
        <dbReference type="ARBA" id="ARBA00022801"/>
    </source>
</evidence>
<dbReference type="NCBIfam" id="TIGR03241">
    <property type="entry name" value="arg_catab_astB"/>
    <property type="match status" value="1"/>
</dbReference>
<dbReference type="SUPFAM" id="SSF55909">
    <property type="entry name" value="Pentein"/>
    <property type="match status" value="1"/>
</dbReference>
<dbReference type="EC" id="3.5.3.23" evidence="3 4"/>
<feature type="active site" evidence="3">
    <location>
        <position position="264"/>
    </location>
</feature>
<dbReference type="Proteomes" id="UP000016480">
    <property type="component" value="Unassembled WGS sequence"/>
</dbReference>
<evidence type="ECO:0000256" key="4">
    <source>
        <dbReference type="NCBIfam" id="TIGR03241"/>
    </source>
</evidence>
<feature type="binding site" evidence="3">
    <location>
        <begin position="153"/>
        <end position="154"/>
    </location>
    <ligand>
        <name>substrate</name>
    </ligand>
</feature>
<keyword evidence="2 3" id="KW-0378">Hydrolase</keyword>
<feature type="binding site" evidence="3">
    <location>
        <position position="228"/>
    </location>
    <ligand>
        <name>substrate</name>
    </ligand>
</feature>
<comment type="pathway">
    <text evidence="3">Amino-acid degradation; L-arginine degradation via AST pathway; L-glutamate and succinate from L-arginine: step 2/5.</text>
</comment>
<dbReference type="Pfam" id="PF04996">
    <property type="entry name" value="AstB"/>
    <property type="match status" value="1"/>
</dbReference>
<dbReference type="HAMAP" id="MF_01172">
    <property type="entry name" value="AstB"/>
    <property type="match status" value="1"/>
</dbReference>
<feature type="active site" evidence="3">
    <location>
        <position position="190"/>
    </location>
</feature>
<evidence type="ECO:0000313" key="5">
    <source>
        <dbReference type="EMBL" id="KAF7785825.1"/>
    </source>
</evidence>
<evidence type="ECO:0000256" key="1">
    <source>
        <dbReference type="ARBA" id="ARBA00022503"/>
    </source>
</evidence>
<dbReference type="EMBL" id="AHCD03000035">
    <property type="protein sequence ID" value="KAF7785825.1"/>
    <property type="molecule type" value="Genomic_DNA"/>
</dbReference>
<keyword evidence="1 3" id="KW-0056">Arginine metabolism</keyword>
<gene>
    <name evidence="3 5" type="primary">astB</name>
    <name evidence="5" type="ORF">PRUB_a0218</name>
</gene>
<feature type="active site" description="Nucleophile" evidence="3">
    <location>
        <position position="384"/>
    </location>
</feature>
<protein>
    <recommendedName>
        <fullName evidence="3 4">N-succinylarginine dihydrolase</fullName>
        <ecNumber evidence="3 4">3.5.3.23</ecNumber>
    </recommendedName>
</protein>